<comment type="caution">
    <text evidence="1">The sequence shown here is derived from an EMBL/GenBank/DDBJ whole genome shotgun (WGS) entry which is preliminary data.</text>
</comment>
<accession>A0A8K0G8Y9</accession>
<dbReference type="AlphaFoldDB" id="A0A8K0G8Y9"/>
<dbReference type="Proteomes" id="UP000801492">
    <property type="component" value="Unassembled WGS sequence"/>
</dbReference>
<protein>
    <submittedName>
        <fullName evidence="1">Uncharacterized protein</fullName>
    </submittedName>
</protein>
<sequence length="52" mass="5829">PLLPPILQGAENHSLNSFELFMPAQLVLLLVKHTVQYAASKKNRQLMVSVEN</sequence>
<evidence type="ECO:0000313" key="2">
    <source>
        <dbReference type="Proteomes" id="UP000801492"/>
    </source>
</evidence>
<proteinExistence type="predicted"/>
<dbReference type="EMBL" id="VTPC01057260">
    <property type="protein sequence ID" value="KAF2890161.1"/>
    <property type="molecule type" value="Genomic_DNA"/>
</dbReference>
<evidence type="ECO:0000313" key="1">
    <source>
        <dbReference type="EMBL" id="KAF2890161.1"/>
    </source>
</evidence>
<organism evidence="1 2">
    <name type="scientific">Ignelater luminosus</name>
    <name type="common">Cucubano</name>
    <name type="synonym">Pyrophorus luminosus</name>
    <dbReference type="NCBI Taxonomy" id="2038154"/>
    <lineage>
        <taxon>Eukaryota</taxon>
        <taxon>Metazoa</taxon>
        <taxon>Ecdysozoa</taxon>
        <taxon>Arthropoda</taxon>
        <taxon>Hexapoda</taxon>
        <taxon>Insecta</taxon>
        <taxon>Pterygota</taxon>
        <taxon>Neoptera</taxon>
        <taxon>Endopterygota</taxon>
        <taxon>Coleoptera</taxon>
        <taxon>Polyphaga</taxon>
        <taxon>Elateriformia</taxon>
        <taxon>Elateroidea</taxon>
        <taxon>Elateridae</taxon>
        <taxon>Agrypninae</taxon>
        <taxon>Pyrophorini</taxon>
        <taxon>Ignelater</taxon>
    </lineage>
</organism>
<feature type="non-terminal residue" evidence="1">
    <location>
        <position position="1"/>
    </location>
</feature>
<name>A0A8K0G8Y9_IGNLU</name>
<keyword evidence="2" id="KW-1185">Reference proteome</keyword>
<reference evidence="1" key="1">
    <citation type="submission" date="2019-08" db="EMBL/GenBank/DDBJ databases">
        <title>The genome of the North American firefly Photinus pyralis.</title>
        <authorList>
            <consortium name="Photinus pyralis genome working group"/>
            <person name="Fallon T.R."/>
            <person name="Sander Lower S.E."/>
            <person name="Weng J.-K."/>
        </authorList>
    </citation>
    <scope>NUCLEOTIDE SEQUENCE</scope>
    <source>
        <strain evidence="1">TRF0915ILg1</strain>
        <tissue evidence="1">Whole body</tissue>
    </source>
</reference>
<feature type="non-terminal residue" evidence="1">
    <location>
        <position position="52"/>
    </location>
</feature>
<gene>
    <name evidence="1" type="ORF">ILUMI_16012</name>
</gene>